<proteinExistence type="predicted"/>
<evidence type="ECO:0000313" key="1">
    <source>
        <dbReference type="EMBL" id="KAJ1521407.1"/>
    </source>
</evidence>
<evidence type="ECO:0000313" key="2">
    <source>
        <dbReference type="Proteomes" id="UP001075354"/>
    </source>
</evidence>
<protein>
    <submittedName>
        <fullName evidence="1">Uncharacterized protein</fullName>
    </submittedName>
</protein>
<dbReference type="EMBL" id="JAPTSV010000013">
    <property type="protein sequence ID" value="KAJ1521407.1"/>
    <property type="molecule type" value="Genomic_DNA"/>
</dbReference>
<comment type="caution">
    <text evidence="1">The sequence shown here is derived from an EMBL/GenBank/DDBJ whole genome shotgun (WGS) entry which is preliminary data.</text>
</comment>
<dbReference type="AlphaFoldDB" id="A0AAV7XAL5"/>
<keyword evidence="2" id="KW-1185">Reference proteome</keyword>
<dbReference type="Proteomes" id="UP001075354">
    <property type="component" value="Chromosome 13"/>
</dbReference>
<reference evidence="1" key="1">
    <citation type="submission" date="2022-12" db="EMBL/GenBank/DDBJ databases">
        <title>Chromosome-level genome assembly of the bean flower thrips Megalurothrips usitatus.</title>
        <authorList>
            <person name="Ma L."/>
            <person name="Liu Q."/>
            <person name="Li H."/>
            <person name="Cai W."/>
        </authorList>
    </citation>
    <scope>NUCLEOTIDE SEQUENCE</scope>
    <source>
        <strain evidence="1">Cailab_2022a</strain>
    </source>
</reference>
<organism evidence="1 2">
    <name type="scientific">Megalurothrips usitatus</name>
    <name type="common">bean blossom thrips</name>
    <dbReference type="NCBI Taxonomy" id="439358"/>
    <lineage>
        <taxon>Eukaryota</taxon>
        <taxon>Metazoa</taxon>
        <taxon>Ecdysozoa</taxon>
        <taxon>Arthropoda</taxon>
        <taxon>Hexapoda</taxon>
        <taxon>Insecta</taxon>
        <taxon>Pterygota</taxon>
        <taxon>Neoptera</taxon>
        <taxon>Paraneoptera</taxon>
        <taxon>Thysanoptera</taxon>
        <taxon>Terebrantia</taxon>
        <taxon>Thripoidea</taxon>
        <taxon>Thripidae</taxon>
        <taxon>Megalurothrips</taxon>
    </lineage>
</organism>
<accession>A0AAV7XAL5</accession>
<gene>
    <name evidence="1" type="ORF">ONE63_003081</name>
</gene>
<sequence>MSQAAPRPEPQPWSLKKFVNNAVDKVKNVVNDKGSCFVKNGVHTAAMKTGAACSPTGIAGPEAFAACYGIANVGTAQKIFKCIKGR</sequence>
<name>A0AAV7XAL5_9NEOP</name>